<evidence type="ECO:0000313" key="1">
    <source>
        <dbReference type="EMBL" id="CAF4922127.1"/>
    </source>
</evidence>
<evidence type="ECO:0000313" key="6">
    <source>
        <dbReference type="Proteomes" id="UP000663873"/>
    </source>
</evidence>
<feature type="non-terminal residue" evidence="4">
    <location>
        <position position="1"/>
    </location>
</feature>
<evidence type="ECO:0000313" key="4">
    <source>
        <dbReference type="EMBL" id="CAF5124123.1"/>
    </source>
</evidence>
<gene>
    <name evidence="3" type="ORF">QYT958_LOCUS43833</name>
    <name evidence="4" type="ORF">QYT958_LOCUS46256</name>
    <name evidence="1" type="ORF">UJA718_LOCUS46477</name>
    <name evidence="2" type="ORF">UJA718_LOCUS49945</name>
</gene>
<dbReference type="Proteomes" id="UP000663848">
    <property type="component" value="Unassembled WGS sequence"/>
</dbReference>
<evidence type="ECO:0000313" key="5">
    <source>
        <dbReference type="Proteomes" id="UP000663848"/>
    </source>
</evidence>
<dbReference type="EMBL" id="CAJOBR010081360">
    <property type="protein sequence ID" value="CAF5124123.1"/>
    <property type="molecule type" value="Genomic_DNA"/>
</dbReference>
<protein>
    <submittedName>
        <fullName evidence="4">Uncharacterized protein</fullName>
    </submittedName>
</protein>
<sequence>EAYTDEEIEEQKNESHEIIQKPIEPWDELKHWRSLFDEGNDRDVYNNTLRTSTNEQQVWTTD</sequence>
<proteinExistence type="predicted"/>
<organism evidence="4 5">
    <name type="scientific">Rotaria socialis</name>
    <dbReference type="NCBI Taxonomy" id="392032"/>
    <lineage>
        <taxon>Eukaryota</taxon>
        <taxon>Metazoa</taxon>
        <taxon>Spiralia</taxon>
        <taxon>Gnathifera</taxon>
        <taxon>Rotifera</taxon>
        <taxon>Eurotatoria</taxon>
        <taxon>Bdelloidea</taxon>
        <taxon>Philodinida</taxon>
        <taxon>Philodinidae</taxon>
        <taxon>Rotaria</taxon>
    </lineage>
</organism>
<name>A0A822FKD5_9BILA</name>
<evidence type="ECO:0000313" key="3">
    <source>
        <dbReference type="EMBL" id="CAF5080019.1"/>
    </source>
</evidence>
<comment type="caution">
    <text evidence="4">The sequence shown here is derived from an EMBL/GenBank/DDBJ whole genome shotgun (WGS) entry which is preliminary data.</text>
</comment>
<feature type="non-terminal residue" evidence="4">
    <location>
        <position position="62"/>
    </location>
</feature>
<dbReference type="AlphaFoldDB" id="A0A822FKD5"/>
<accession>A0A822FKD5</accession>
<keyword evidence="6" id="KW-1185">Reference proteome</keyword>
<dbReference type="Proteomes" id="UP000663873">
    <property type="component" value="Unassembled WGS sequence"/>
</dbReference>
<dbReference type="EMBL" id="CAJOBP010107500">
    <property type="protein sequence ID" value="CAF4993350.1"/>
    <property type="molecule type" value="Genomic_DNA"/>
</dbReference>
<evidence type="ECO:0000313" key="2">
    <source>
        <dbReference type="EMBL" id="CAF4993350.1"/>
    </source>
</evidence>
<dbReference type="EMBL" id="CAJOBP010083273">
    <property type="protein sequence ID" value="CAF4922127.1"/>
    <property type="molecule type" value="Genomic_DNA"/>
</dbReference>
<dbReference type="EMBL" id="CAJOBR010064572">
    <property type="protein sequence ID" value="CAF5080019.1"/>
    <property type="molecule type" value="Genomic_DNA"/>
</dbReference>
<reference evidence="4" key="1">
    <citation type="submission" date="2021-02" db="EMBL/GenBank/DDBJ databases">
        <authorList>
            <person name="Nowell W R."/>
        </authorList>
    </citation>
    <scope>NUCLEOTIDE SEQUENCE</scope>
</reference>